<feature type="transmembrane region" description="Helical" evidence="6">
    <location>
        <begin position="923"/>
        <end position="949"/>
    </location>
</feature>
<proteinExistence type="predicted"/>
<dbReference type="GO" id="GO:0005886">
    <property type="term" value="C:plasma membrane"/>
    <property type="evidence" value="ECO:0007669"/>
    <property type="project" value="TreeGrafter"/>
</dbReference>
<comment type="subcellular location">
    <subcellularLocation>
        <location evidence="1">Membrane</location>
        <topology evidence="1">Multi-pass membrane protein</topology>
    </subcellularLocation>
</comment>
<feature type="transmembrane region" description="Helical" evidence="6">
    <location>
        <begin position="838"/>
        <end position="858"/>
    </location>
</feature>
<evidence type="ECO:0000259" key="7">
    <source>
        <dbReference type="Pfam" id="PF00520"/>
    </source>
</evidence>
<comment type="caution">
    <text evidence="9">The sequence shown here is derived from an EMBL/GenBank/DDBJ whole genome shotgun (WGS) entry which is preliminary data.</text>
</comment>
<feature type="compositionally biased region" description="Basic and acidic residues" evidence="5">
    <location>
        <begin position="1"/>
        <end position="10"/>
    </location>
</feature>
<dbReference type="EMBL" id="CAXITT010000182">
    <property type="protein sequence ID" value="CAL1534790.1"/>
    <property type="molecule type" value="Genomic_DNA"/>
</dbReference>
<accession>A0AAV2HMU6</accession>
<dbReference type="InterPro" id="IPR050927">
    <property type="entry name" value="TRPM"/>
</dbReference>
<dbReference type="Pfam" id="PF25508">
    <property type="entry name" value="TRPM2"/>
    <property type="match status" value="1"/>
</dbReference>
<feature type="domain" description="TRPM-like" evidence="8">
    <location>
        <begin position="544"/>
        <end position="637"/>
    </location>
</feature>
<keyword evidence="3 6" id="KW-1133">Transmembrane helix</keyword>
<keyword evidence="10" id="KW-1185">Reference proteome</keyword>
<dbReference type="GO" id="GO:0005261">
    <property type="term" value="F:monoatomic cation channel activity"/>
    <property type="evidence" value="ECO:0007669"/>
    <property type="project" value="TreeGrafter"/>
</dbReference>
<dbReference type="InterPro" id="IPR005821">
    <property type="entry name" value="Ion_trans_dom"/>
</dbReference>
<evidence type="ECO:0000256" key="4">
    <source>
        <dbReference type="ARBA" id="ARBA00023136"/>
    </source>
</evidence>
<dbReference type="Pfam" id="PF00520">
    <property type="entry name" value="Ion_trans"/>
    <property type="match status" value="1"/>
</dbReference>
<dbReference type="InterPro" id="IPR057366">
    <property type="entry name" value="TRPM-like"/>
</dbReference>
<evidence type="ECO:0000256" key="5">
    <source>
        <dbReference type="SAM" id="MobiDB-lite"/>
    </source>
</evidence>
<evidence type="ECO:0000313" key="9">
    <source>
        <dbReference type="EMBL" id="CAL1534790.1"/>
    </source>
</evidence>
<keyword evidence="4 6" id="KW-0472">Membrane</keyword>
<evidence type="ECO:0000256" key="6">
    <source>
        <dbReference type="SAM" id="Phobius"/>
    </source>
</evidence>
<feature type="transmembrane region" description="Helical" evidence="6">
    <location>
        <begin position="690"/>
        <end position="716"/>
    </location>
</feature>
<feature type="compositionally biased region" description="Polar residues" evidence="5">
    <location>
        <begin position="13"/>
        <end position="23"/>
    </location>
</feature>
<keyword evidence="2 6" id="KW-0812">Transmembrane</keyword>
<dbReference type="PANTHER" id="PTHR13800:SF12">
    <property type="entry name" value="TRANSIENT RECEPTOR POTENTIAL CATION CHANNEL SUBFAMILY M MEMBER-LIKE 2"/>
    <property type="match status" value="1"/>
</dbReference>
<dbReference type="Proteomes" id="UP001497497">
    <property type="component" value="Unassembled WGS sequence"/>
</dbReference>
<reference evidence="9 10" key="1">
    <citation type="submission" date="2024-04" db="EMBL/GenBank/DDBJ databases">
        <authorList>
            <consortium name="Genoscope - CEA"/>
            <person name="William W."/>
        </authorList>
    </citation>
    <scope>NUCLEOTIDE SEQUENCE [LARGE SCALE GENOMIC DNA]</scope>
</reference>
<evidence type="ECO:0000313" key="10">
    <source>
        <dbReference type="Proteomes" id="UP001497497"/>
    </source>
</evidence>
<feature type="region of interest" description="Disordered" evidence="5">
    <location>
        <begin position="1"/>
        <end position="37"/>
    </location>
</feature>
<evidence type="ECO:0000256" key="1">
    <source>
        <dbReference type="ARBA" id="ARBA00004141"/>
    </source>
</evidence>
<dbReference type="GO" id="GO:0030001">
    <property type="term" value="P:metal ion transport"/>
    <property type="evidence" value="ECO:0007669"/>
    <property type="project" value="TreeGrafter"/>
</dbReference>
<organism evidence="9 10">
    <name type="scientific">Lymnaea stagnalis</name>
    <name type="common">Great pond snail</name>
    <name type="synonym">Helix stagnalis</name>
    <dbReference type="NCBI Taxonomy" id="6523"/>
    <lineage>
        <taxon>Eukaryota</taxon>
        <taxon>Metazoa</taxon>
        <taxon>Spiralia</taxon>
        <taxon>Lophotrochozoa</taxon>
        <taxon>Mollusca</taxon>
        <taxon>Gastropoda</taxon>
        <taxon>Heterobranchia</taxon>
        <taxon>Euthyneura</taxon>
        <taxon>Panpulmonata</taxon>
        <taxon>Hygrophila</taxon>
        <taxon>Lymnaeoidea</taxon>
        <taxon>Lymnaeidae</taxon>
        <taxon>Lymnaea</taxon>
    </lineage>
</organism>
<sequence>MMHPKNKVEPVSDSVSGKTQLVPNGNPEIKTDAASRTTTPLAFSDVAERVHSDRRLERNTVVWKDTNGHIFTTLSSESNIEVECSDVLDGFNFDRPELILRILGNAEHNTTSYDYREIPELEYCVSYTGKGGVHLLPVPLRRRLIQLVHEIGAWIVSEYEGKDILESTNQPYVMPDQLKPKFSPESSIWPPTLGYSSVYLANAPRSHELKPKLQSSNDPFECVLLANGNVHSLERMLSTLDFSKANILVIKGSGGLADALANSVSGETSNFSLDTVLSALGIRWSPHKTYTDCYVVEDDVEMSDDDFEMFEDDSNVTGSKATIYHQEKFTINDEGQTTLNTTILENLYDGQNHLTVSKGMGAPRVTFPQDFVGPSYAQNSVRSEMVISVKNFEKLCAKVTIFEADLTLPDYGLGKAILQCVLRGQPERNIKLLRLCLDLDCFGEAETYIFPKGYQSIDPSPIVQTAFMKKRLKFLEYFLRTGVFDALQDDEYAMNSIVTDSRALSFIDKTLWHEKKVNHKDFFSINDHLFRQCLMSKNFDMIDISQLFWFKTKDPLGTLLLANIYLTKVAKKEKNHLKRAQIKATAIEYQGLAVSFVNACFDKDPETTIKMITHKMDQFDEKSCIDLAMESSNLDFLVQPACITVQRRVWRWGNLYDFYKENEDVSKTLFSPSTASKREKIGHKTLWRRYYMLLCVPKTMFTLNGLGLIIFIYMFGLTLLGRLEQYKFHWLEAVLLSNVMVGLCEEIYEGRIIGKEAYFKSGWNIADLASIALFLASAGCRIVSYFFTGNFLFEVSRVSLALDFIIFTLRLLHNCYSSPELGPTCAMMIKTIKLLTRYLYLLLLVWASYAIASESVLYPNSVLSFYTFYYLFRKAYWQMFGELFLDELEAGKASDPNALECTNNVSLYATYQMLRCPSTFGRYVAPVLLAVYIMFTYVLLFSLITASFTKSIEKIQQKAYKLWRFQFFELTRSFSKVMFLPLPFTVISIGAVVCDEERRDEDGFSISDSRIKKVLQQIKETKKKLYDRLPTSKLNGSLQDSDMACCLAGISNKFKVIKKCVKHPHKENSSEERDSAFSDLKEMIYNYGTYLKKTELIKGLEETVDRIEEPNSPVDETHISNLKTFITEYGSSVSKHLHRANTHKRTELKLKYTFTEIKVLESDFPAVQPIVSNLRVNISCIERLHFIEEMKKCIFEIEKQNTIDTKGNQIQKQLMKKWNPIAGKDNKIHILFKELLDLSEKLEELNLGASRNDSVKQERTTLREIRRRLLDLQKALYKIPISSQSRLEVKDMLGSSTREKIRGLLTAINYYWQISCDCKMLQPLDDLEKLMLQNPFDDEYCQMRAKIKDLESFILQSHIEPMLQMKRNSSKPDSVKEKTIETSTNISPITEYGHKVAPRVPGKTESARPQNAAEDDIGKS</sequence>
<protein>
    <submittedName>
        <fullName evidence="9">Uncharacterized protein</fullName>
    </submittedName>
</protein>
<name>A0AAV2HMU6_LYMST</name>
<feature type="region of interest" description="Disordered" evidence="5">
    <location>
        <begin position="1366"/>
        <end position="1420"/>
    </location>
</feature>
<dbReference type="PANTHER" id="PTHR13800">
    <property type="entry name" value="TRANSIENT RECEPTOR POTENTIAL CATION CHANNEL, SUBFAMILY M, MEMBER 6"/>
    <property type="match status" value="1"/>
</dbReference>
<evidence type="ECO:0000256" key="3">
    <source>
        <dbReference type="ARBA" id="ARBA00022989"/>
    </source>
</evidence>
<feature type="domain" description="Ion transport" evidence="7">
    <location>
        <begin position="727"/>
        <end position="959"/>
    </location>
</feature>
<gene>
    <name evidence="9" type="ORF">GSLYS_00008750001</name>
</gene>
<evidence type="ECO:0000259" key="8">
    <source>
        <dbReference type="Pfam" id="PF25508"/>
    </source>
</evidence>
<evidence type="ECO:0000256" key="2">
    <source>
        <dbReference type="ARBA" id="ARBA00022692"/>
    </source>
</evidence>